<sequence>MPSASTPISSEPSSPPPAPTLSSPAPRTSPLAKKPPPPRPRATRPPTAAAANAIPRQTRHGKRAPDTEVLTDVTNKKQKTAATAKSTANGNGKNKRNQGKKTVAADEEPEAISSGLSDLSAEE</sequence>
<dbReference type="Proteomes" id="UP000076798">
    <property type="component" value="Unassembled WGS sequence"/>
</dbReference>
<keyword evidence="3" id="KW-1185">Reference proteome</keyword>
<evidence type="ECO:0000256" key="1">
    <source>
        <dbReference type="SAM" id="MobiDB-lite"/>
    </source>
</evidence>
<evidence type="ECO:0000313" key="3">
    <source>
        <dbReference type="Proteomes" id="UP000076798"/>
    </source>
</evidence>
<reference evidence="2 3" key="1">
    <citation type="journal article" date="2016" name="Mol. Biol. Evol.">
        <title>Comparative Genomics of Early-Diverging Mushroom-Forming Fungi Provides Insights into the Origins of Lignocellulose Decay Capabilities.</title>
        <authorList>
            <person name="Nagy L.G."/>
            <person name="Riley R."/>
            <person name="Tritt A."/>
            <person name="Adam C."/>
            <person name="Daum C."/>
            <person name="Floudas D."/>
            <person name="Sun H."/>
            <person name="Yadav J.S."/>
            <person name="Pangilinan J."/>
            <person name="Larsson K.H."/>
            <person name="Matsuura K."/>
            <person name="Barry K."/>
            <person name="Labutti K."/>
            <person name="Kuo R."/>
            <person name="Ohm R.A."/>
            <person name="Bhattacharya S.S."/>
            <person name="Shirouzu T."/>
            <person name="Yoshinaga Y."/>
            <person name="Martin F.M."/>
            <person name="Grigoriev I.V."/>
            <person name="Hibbett D.S."/>
        </authorList>
    </citation>
    <scope>NUCLEOTIDE SEQUENCE [LARGE SCALE GENOMIC DNA]</scope>
    <source>
        <strain evidence="2 3">HHB10207 ss-3</strain>
    </source>
</reference>
<feature type="compositionally biased region" description="Low complexity" evidence="1">
    <location>
        <begin position="44"/>
        <end position="56"/>
    </location>
</feature>
<gene>
    <name evidence="2" type="ORF">SISSUDRAFT_1101338</name>
</gene>
<evidence type="ECO:0000313" key="2">
    <source>
        <dbReference type="EMBL" id="KZT38799.1"/>
    </source>
</evidence>
<name>A0A166DQW4_9AGAM</name>
<dbReference type="AlphaFoldDB" id="A0A166DQW4"/>
<accession>A0A166DQW4</accession>
<feature type="compositionally biased region" description="Low complexity" evidence="1">
    <location>
        <begin position="1"/>
        <end position="12"/>
    </location>
</feature>
<proteinExistence type="predicted"/>
<organism evidence="2 3">
    <name type="scientific">Sistotremastrum suecicum HHB10207 ss-3</name>
    <dbReference type="NCBI Taxonomy" id="1314776"/>
    <lineage>
        <taxon>Eukaryota</taxon>
        <taxon>Fungi</taxon>
        <taxon>Dikarya</taxon>
        <taxon>Basidiomycota</taxon>
        <taxon>Agaricomycotina</taxon>
        <taxon>Agaricomycetes</taxon>
        <taxon>Sistotremastrales</taxon>
        <taxon>Sistotremastraceae</taxon>
        <taxon>Sistotremastrum</taxon>
    </lineage>
</organism>
<feature type="compositionally biased region" description="Low complexity" evidence="1">
    <location>
        <begin position="80"/>
        <end position="92"/>
    </location>
</feature>
<dbReference type="EMBL" id="KV428057">
    <property type="protein sequence ID" value="KZT38799.1"/>
    <property type="molecule type" value="Genomic_DNA"/>
</dbReference>
<protein>
    <submittedName>
        <fullName evidence="2">Uncharacterized protein</fullName>
    </submittedName>
</protein>
<feature type="compositionally biased region" description="Low complexity" evidence="1">
    <location>
        <begin position="20"/>
        <end position="32"/>
    </location>
</feature>
<feature type="region of interest" description="Disordered" evidence="1">
    <location>
        <begin position="1"/>
        <end position="123"/>
    </location>
</feature>